<protein>
    <recommendedName>
        <fullName evidence="15">Ig-like domain-containing protein</fullName>
    </recommendedName>
</protein>
<accession>A0AAV2ZVZ0</accession>
<keyword evidence="9" id="KW-1015">Disulfide bond</keyword>
<evidence type="ECO:0000256" key="6">
    <source>
        <dbReference type="ARBA" id="ARBA00022737"/>
    </source>
</evidence>
<evidence type="ECO:0000256" key="2">
    <source>
        <dbReference type="ARBA" id="ARBA00008637"/>
    </source>
</evidence>
<gene>
    <name evidence="16" type="ORF">GDO54_003205</name>
</gene>
<keyword evidence="10" id="KW-0325">Glycoprotein</keyword>
<keyword evidence="3" id="KW-1003">Cell membrane</keyword>
<comment type="caution">
    <text evidence="16">The sequence shown here is derived from an EMBL/GenBank/DDBJ whole genome shotgun (WGS) entry which is preliminary data.</text>
</comment>
<feature type="domain" description="Ig-like" evidence="15">
    <location>
        <begin position="28"/>
        <end position="122"/>
    </location>
</feature>
<dbReference type="SUPFAM" id="SSF48726">
    <property type="entry name" value="Immunoglobulin"/>
    <property type="match status" value="5"/>
</dbReference>
<feature type="chain" id="PRO_5043629372" description="Ig-like domain-containing protein" evidence="14">
    <location>
        <begin position="28"/>
        <end position="724"/>
    </location>
</feature>
<dbReference type="Pfam" id="PF07679">
    <property type="entry name" value="I-set"/>
    <property type="match status" value="1"/>
</dbReference>
<proteinExistence type="inferred from homology"/>
<keyword evidence="5 14" id="KW-0732">Signal</keyword>
<dbReference type="InterPro" id="IPR013162">
    <property type="entry name" value="CD80_C2-set"/>
</dbReference>
<dbReference type="PANTHER" id="PTHR11640:SF51">
    <property type="entry name" value="KIN OF IRRE-LIKE PROTEIN 2"/>
    <property type="match status" value="1"/>
</dbReference>
<dbReference type="PANTHER" id="PTHR11640">
    <property type="entry name" value="NEPHRIN"/>
    <property type="match status" value="1"/>
</dbReference>
<dbReference type="GO" id="GO:0050839">
    <property type="term" value="F:cell adhesion molecule binding"/>
    <property type="evidence" value="ECO:0007669"/>
    <property type="project" value="TreeGrafter"/>
</dbReference>
<dbReference type="CDD" id="cd00096">
    <property type="entry name" value="Ig"/>
    <property type="match status" value="1"/>
</dbReference>
<dbReference type="SMART" id="SM00409">
    <property type="entry name" value="IG"/>
    <property type="match status" value="5"/>
</dbReference>
<dbReference type="Pfam" id="PF08205">
    <property type="entry name" value="C2-set_2"/>
    <property type="match status" value="1"/>
</dbReference>
<feature type="region of interest" description="Disordered" evidence="12">
    <location>
        <begin position="543"/>
        <end position="616"/>
    </location>
</feature>
<dbReference type="InterPro" id="IPR036179">
    <property type="entry name" value="Ig-like_dom_sf"/>
</dbReference>
<keyword evidence="11" id="KW-0393">Immunoglobulin domain</keyword>
<evidence type="ECO:0000313" key="16">
    <source>
        <dbReference type="EMBL" id="DBA15735.1"/>
    </source>
</evidence>
<name>A0AAV2ZVZ0_PYXAD</name>
<evidence type="ECO:0000256" key="10">
    <source>
        <dbReference type="ARBA" id="ARBA00023180"/>
    </source>
</evidence>
<evidence type="ECO:0000256" key="9">
    <source>
        <dbReference type="ARBA" id="ARBA00023157"/>
    </source>
</evidence>
<keyword evidence="6" id="KW-0677">Repeat</keyword>
<evidence type="ECO:0000256" key="1">
    <source>
        <dbReference type="ARBA" id="ARBA00004251"/>
    </source>
</evidence>
<dbReference type="InterPro" id="IPR051275">
    <property type="entry name" value="Cell_adhesion_signaling"/>
</dbReference>
<dbReference type="InterPro" id="IPR013098">
    <property type="entry name" value="Ig_I-set"/>
</dbReference>
<dbReference type="InterPro" id="IPR003598">
    <property type="entry name" value="Ig_sub2"/>
</dbReference>
<evidence type="ECO:0000256" key="5">
    <source>
        <dbReference type="ARBA" id="ARBA00022729"/>
    </source>
</evidence>
<evidence type="ECO:0000256" key="8">
    <source>
        <dbReference type="ARBA" id="ARBA00023136"/>
    </source>
</evidence>
<dbReference type="InterPro" id="IPR013783">
    <property type="entry name" value="Ig-like_fold"/>
</dbReference>
<comment type="similarity">
    <text evidence="2">Belongs to the immunoglobulin superfamily.</text>
</comment>
<evidence type="ECO:0000313" key="17">
    <source>
        <dbReference type="Proteomes" id="UP001181693"/>
    </source>
</evidence>
<dbReference type="PROSITE" id="PS50835">
    <property type="entry name" value="IG_LIKE"/>
    <property type="match status" value="5"/>
</dbReference>
<reference evidence="16" key="1">
    <citation type="thesis" date="2020" institute="ProQuest LLC" country="789 East Eisenhower Parkway, Ann Arbor, MI, USA">
        <title>Comparative Genomics and Chromosome Evolution.</title>
        <authorList>
            <person name="Mudd A.B."/>
        </authorList>
    </citation>
    <scope>NUCLEOTIDE SEQUENCE</scope>
    <source>
        <strain evidence="16">1538</strain>
        <tissue evidence="16">Blood</tissue>
    </source>
</reference>
<comment type="subcellular location">
    <subcellularLocation>
        <location evidence="1">Cell membrane</location>
        <topology evidence="1">Single-pass type I membrane protein</topology>
    </subcellularLocation>
</comment>
<evidence type="ECO:0000256" key="11">
    <source>
        <dbReference type="ARBA" id="ARBA00023319"/>
    </source>
</evidence>
<evidence type="ECO:0000259" key="15">
    <source>
        <dbReference type="PROSITE" id="PS50835"/>
    </source>
</evidence>
<dbReference type="InterPro" id="IPR007110">
    <property type="entry name" value="Ig-like_dom"/>
</dbReference>
<dbReference type="Pfam" id="PF13927">
    <property type="entry name" value="Ig_3"/>
    <property type="match status" value="2"/>
</dbReference>
<keyword evidence="8 13" id="KW-0472">Membrane</keyword>
<dbReference type="SMART" id="SM00408">
    <property type="entry name" value="IGc2"/>
    <property type="match status" value="5"/>
</dbReference>
<feature type="domain" description="Ig-like" evidence="15">
    <location>
        <begin position="398"/>
        <end position="492"/>
    </location>
</feature>
<evidence type="ECO:0000256" key="13">
    <source>
        <dbReference type="SAM" id="Phobius"/>
    </source>
</evidence>
<feature type="compositionally biased region" description="Basic and acidic residues" evidence="12">
    <location>
        <begin position="545"/>
        <end position="570"/>
    </location>
</feature>
<sequence>MKDPIRMDGHDTLLLSLLLSTLHTSFAAHFAQQPSDQVVIAGKSVTLPCVVVGYRGTVQWTMDGLALGAERDLPGWSRYSIIGDPVSGEHNLHIENVELSDDAIYECQATQAALRSQRVHLSVMVPPGDPLIRGAPILNVLLDTPYNLTCLAPAAKPAAEIVWYRDGKQLNGAIYSKHLLSDGKSEDAISSLLIMPTFADAGSSYTCHVRNSALPEGRERSVTLSVQYPPKVTLSVNPPTVSEGGSVTFLCSAVSNPEVTTYRWAKGGVPIPVSGDRYHATVDHTFFTAPVSCEVSNSVGSSNVSTAVNVLFGPRLLTEPRPMTVDLGGDASFFCGWTGNPTPTQFWNKKGSSEVLSNGNTLSLNKVTREDAGTYVCKAIVPRIGTMEKEVTLTVRGPPVITSAISYESVLGGKARLECLVETTPIPERIVWTWDKHSLDEGSMGRFSVETRVTNNDAVSYLIIDGTEPSDYMMQYNCTAINQFGEDSVIISLREEATLPLMLLLIALGLGTLCLFVLVTICVLCCRRPQKEVKDTQILAVEVSGSEHSDRHPSDSEEDLKEPLHTDTESRGTSQTEHSDIPDDPQDPTNGYYKVRAHDDSRPTTVAYPEFSSPPRPLYSATTSLTPLCPTPSLPGAPKLYDYAHRYATTPRQSSERIHIPQGPCSISTGPGNHPAPYARAFCSYVRPDRFETLESGPTRLSYASLSTHCDYGRPAQQRMQTHV</sequence>
<feature type="signal peptide" evidence="14">
    <location>
        <begin position="1"/>
        <end position="27"/>
    </location>
</feature>
<keyword evidence="4 13" id="KW-0812">Transmembrane</keyword>
<organism evidence="16 17">
    <name type="scientific">Pyxicephalus adspersus</name>
    <name type="common">African bullfrog</name>
    <dbReference type="NCBI Taxonomy" id="30357"/>
    <lineage>
        <taxon>Eukaryota</taxon>
        <taxon>Metazoa</taxon>
        <taxon>Chordata</taxon>
        <taxon>Craniata</taxon>
        <taxon>Vertebrata</taxon>
        <taxon>Euteleostomi</taxon>
        <taxon>Amphibia</taxon>
        <taxon>Batrachia</taxon>
        <taxon>Anura</taxon>
        <taxon>Neobatrachia</taxon>
        <taxon>Ranoidea</taxon>
        <taxon>Pyxicephalidae</taxon>
        <taxon>Pyxicephalinae</taxon>
        <taxon>Pyxicephalus</taxon>
    </lineage>
</organism>
<dbReference type="AlphaFoldDB" id="A0AAV2ZVZ0"/>
<evidence type="ECO:0000256" key="4">
    <source>
        <dbReference type="ARBA" id="ARBA00022692"/>
    </source>
</evidence>
<dbReference type="InterPro" id="IPR003599">
    <property type="entry name" value="Ig_sub"/>
</dbReference>
<evidence type="ECO:0000256" key="12">
    <source>
        <dbReference type="SAM" id="MobiDB-lite"/>
    </source>
</evidence>
<dbReference type="GO" id="GO:0005911">
    <property type="term" value="C:cell-cell junction"/>
    <property type="evidence" value="ECO:0007669"/>
    <property type="project" value="TreeGrafter"/>
</dbReference>
<feature type="domain" description="Ig-like" evidence="15">
    <location>
        <begin position="230"/>
        <end position="309"/>
    </location>
</feature>
<dbReference type="Proteomes" id="UP001181693">
    <property type="component" value="Unassembled WGS sequence"/>
</dbReference>
<keyword evidence="17" id="KW-1185">Reference proteome</keyword>
<dbReference type="GO" id="GO:0098609">
    <property type="term" value="P:cell-cell adhesion"/>
    <property type="evidence" value="ECO:0007669"/>
    <property type="project" value="TreeGrafter"/>
</dbReference>
<feature type="transmembrane region" description="Helical" evidence="13">
    <location>
        <begin position="501"/>
        <end position="526"/>
    </location>
</feature>
<dbReference type="Gene3D" id="2.60.40.10">
    <property type="entry name" value="Immunoglobulins"/>
    <property type="match status" value="5"/>
</dbReference>
<evidence type="ECO:0000256" key="14">
    <source>
        <dbReference type="SAM" id="SignalP"/>
    </source>
</evidence>
<keyword evidence="7 13" id="KW-1133">Transmembrane helix</keyword>
<feature type="domain" description="Ig-like" evidence="15">
    <location>
        <begin position="130"/>
        <end position="223"/>
    </location>
</feature>
<dbReference type="FunFam" id="2.60.40.10:FF:000103">
    <property type="entry name" value="Kirre like nephrin family adhesion molecule 3"/>
    <property type="match status" value="1"/>
</dbReference>
<evidence type="ECO:0000256" key="7">
    <source>
        <dbReference type="ARBA" id="ARBA00022989"/>
    </source>
</evidence>
<dbReference type="FunFam" id="2.60.40.10:FF:000077">
    <property type="entry name" value="Kirre like nephrin family adhesion molecule 3"/>
    <property type="match status" value="1"/>
</dbReference>
<evidence type="ECO:0000256" key="3">
    <source>
        <dbReference type="ARBA" id="ARBA00022475"/>
    </source>
</evidence>
<dbReference type="EMBL" id="DYDO01000011">
    <property type="protein sequence ID" value="DBA15735.1"/>
    <property type="molecule type" value="Genomic_DNA"/>
</dbReference>
<feature type="domain" description="Ig-like" evidence="15">
    <location>
        <begin position="314"/>
        <end position="394"/>
    </location>
</feature>
<dbReference type="GO" id="GO:0005886">
    <property type="term" value="C:plasma membrane"/>
    <property type="evidence" value="ECO:0007669"/>
    <property type="project" value="UniProtKB-SubCell"/>
</dbReference>
<dbReference type="Pfam" id="PF13895">
    <property type="entry name" value="Ig_2"/>
    <property type="match status" value="1"/>
</dbReference>